<feature type="transmembrane region" description="Helical" evidence="2">
    <location>
        <begin position="543"/>
        <end position="564"/>
    </location>
</feature>
<dbReference type="PRINTS" id="PR00702">
    <property type="entry name" value="ACRIFLAVINRP"/>
</dbReference>
<dbReference type="SUPFAM" id="SSF82866">
    <property type="entry name" value="Multidrug efflux transporter AcrB transmembrane domain"/>
    <property type="match status" value="2"/>
</dbReference>
<dbReference type="Proteomes" id="UP001597101">
    <property type="component" value="Unassembled WGS sequence"/>
</dbReference>
<name>A0ABW3FEM9_9HYPH</name>
<protein>
    <submittedName>
        <fullName evidence="3">Efflux RND transporter permease subunit</fullName>
    </submittedName>
</protein>
<feature type="transmembrane region" description="Helical" evidence="2">
    <location>
        <begin position="427"/>
        <end position="450"/>
    </location>
</feature>
<feature type="transmembrane region" description="Helical" evidence="2">
    <location>
        <begin position="456"/>
        <end position="479"/>
    </location>
</feature>
<dbReference type="SUPFAM" id="SSF82714">
    <property type="entry name" value="Multidrug efflux transporter AcrB TolC docking domain, DN and DC subdomains"/>
    <property type="match status" value="2"/>
</dbReference>
<sequence>MTNALAVLLSRPRTILTLMLVMIVAGVSAYISIPKEAQPDIDVPVYIVTVTQNGIAPGDSERLLVRPLESKLRGLDGLKEITTIAAQGAATAVLEFQIDTDKDKVLADIRDKVDQAKTEMPADADEPIVNETNFALQPTIIVTLSGQVPERTLYRYARRLKDEIEAIGTVRSADLSGNREEMLEVVLDLARLESYDITQNELLTALSQNNQLVAAGFLDDGNSRFNLKVPGLVESAADVYAIPIKQNGEAVITLGEVAEIRRTFKDASSYTRVNGEPAIALQVTKRLGTNIIENNTAVREAVERFSADWPETIKINYLLDQSSFINEVQGSLMASIMTAIALVMIVVVASLGLRTGLLVGLSIPVSFMIGFLILSSVGMTVNMMVLFGMVLTVGMLVDGAIVVTEYADRKLSEGMEPEEAYTRAAQLMFWPVVSSTATTLAAFLPLLLWPGVSGEFMSYLPVMVIIVLTASLMTALIFLPTSGALTGRIAAAIGKRIPFRKKRVFGEDQVSVMYTSSKVLDIRKVPGAMGSYLTFLKYAAGNVFGNMAVIAAVIVSTITVFTLFGSNNAGVEFFVDEEPDVAIVLVSARGNLSATQIRDYVSEVEQVALNVKGIDNVVMTANAAGSGPGGPLGDVQDKPADVVGELQIELADFCCRRRAVEIFQEIRDKTAAIPGLKVEVRKIEGGPPTGKDIRLEVKSTDYNSMIAAVTKLREKFDSVTGIQDIEDGRPLPGIELELNVDREQAGRYNAGIAAVGSMVQLVSNGVMIGSYRPNDSEDELEIRVRLPKADRTFDTLDQLKLRTANGQVPLSNFVTRTAVPKVASITRKDGLYAMELKANLIEGFEENGAPISNQSKIDEIQAFLDAETWSPDIQFRFRGSDEEEKEAGEFLGKAAGISLFLMFIILVTQFNSFYQTILTLFTVVLAVVGVLIGQMVTGSKFSIIMTGTGVIALAGIVVNNAIVLIDTYNRLLSEGVEPREAVLKTSAQRLRPIMLTTITTILGLVPMALQLNVNFFERTISYGGITSVWWVQLSIAVISGLAFSTLLTLVVIPAMLSLPSNIMALFNGRGLFPALGDGTAQVPALAGAAIAADNTLTPDDVSLPKDGTVEPFNDEPERIAASSRKAQSNDNKPRLSKNDGKAFDDDGEAFPDAAE</sequence>
<keyword evidence="2" id="KW-0812">Transmembrane</keyword>
<dbReference type="SUPFAM" id="SSF82693">
    <property type="entry name" value="Multidrug efflux transporter AcrB pore domain, PN1, PN2, PC1 and PC2 subdomains"/>
    <property type="match status" value="2"/>
</dbReference>
<dbReference type="Gene3D" id="3.30.70.1440">
    <property type="entry name" value="Multidrug efflux transporter AcrB pore domain"/>
    <property type="match status" value="1"/>
</dbReference>
<organism evidence="3 4">
    <name type="scientific">Pseudahrensia aquimaris</name>
    <dbReference type="NCBI Taxonomy" id="744461"/>
    <lineage>
        <taxon>Bacteria</taxon>
        <taxon>Pseudomonadati</taxon>
        <taxon>Pseudomonadota</taxon>
        <taxon>Alphaproteobacteria</taxon>
        <taxon>Hyphomicrobiales</taxon>
        <taxon>Ahrensiaceae</taxon>
        <taxon>Pseudahrensia</taxon>
    </lineage>
</organism>
<dbReference type="Gene3D" id="1.20.1640.10">
    <property type="entry name" value="Multidrug efflux transporter AcrB transmembrane domain"/>
    <property type="match status" value="2"/>
</dbReference>
<feature type="transmembrane region" description="Helical" evidence="2">
    <location>
        <begin position="332"/>
        <end position="351"/>
    </location>
</feature>
<evidence type="ECO:0000313" key="4">
    <source>
        <dbReference type="Proteomes" id="UP001597101"/>
    </source>
</evidence>
<feature type="compositionally biased region" description="Acidic residues" evidence="1">
    <location>
        <begin position="1145"/>
        <end position="1155"/>
    </location>
</feature>
<evidence type="ECO:0000256" key="2">
    <source>
        <dbReference type="SAM" id="Phobius"/>
    </source>
</evidence>
<dbReference type="EMBL" id="JBHTJV010000003">
    <property type="protein sequence ID" value="MFD0915720.1"/>
    <property type="molecule type" value="Genomic_DNA"/>
</dbReference>
<dbReference type="PANTHER" id="PTHR32063">
    <property type="match status" value="1"/>
</dbReference>
<feature type="region of interest" description="Disordered" evidence="1">
    <location>
        <begin position="1099"/>
        <end position="1155"/>
    </location>
</feature>
<accession>A0ABW3FEM9</accession>
<keyword evidence="2" id="KW-0472">Membrane</keyword>
<evidence type="ECO:0000256" key="1">
    <source>
        <dbReference type="SAM" id="MobiDB-lite"/>
    </source>
</evidence>
<keyword evidence="2" id="KW-1133">Transmembrane helix</keyword>
<keyword evidence="4" id="KW-1185">Reference proteome</keyword>
<feature type="transmembrane region" description="Helical" evidence="2">
    <location>
        <begin position="990"/>
        <end position="1009"/>
    </location>
</feature>
<dbReference type="PANTHER" id="PTHR32063:SF0">
    <property type="entry name" value="SWARMING MOTILITY PROTEIN SWRC"/>
    <property type="match status" value="1"/>
</dbReference>
<gene>
    <name evidence="3" type="ORF">ACFQ14_04810</name>
</gene>
<feature type="transmembrane region" description="Helical" evidence="2">
    <location>
        <begin position="1029"/>
        <end position="1056"/>
    </location>
</feature>
<feature type="transmembrane region" description="Helical" evidence="2">
    <location>
        <begin position="358"/>
        <end position="377"/>
    </location>
</feature>
<reference evidence="4" key="1">
    <citation type="journal article" date="2019" name="Int. J. Syst. Evol. Microbiol.">
        <title>The Global Catalogue of Microorganisms (GCM) 10K type strain sequencing project: providing services to taxonomists for standard genome sequencing and annotation.</title>
        <authorList>
            <consortium name="The Broad Institute Genomics Platform"/>
            <consortium name="The Broad Institute Genome Sequencing Center for Infectious Disease"/>
            <person name="Wu L."/>
            <person name="Ma J."/>
        </authorList>
    </citation>
    <scope>NUCLEOTIDE SEQUENCE [LARGE SCALE GENOMIC DNA]</scope>
    <source>
        <strain evidence="4">CCUG 60023</strain>
    </source>
</reference>
<proteinExistence type="predicted"/>
<dbReference type="Gene3D" id="3.30.70.1430">
    <property type="entry name" value="Multidrug efflux transporter AcrB pore domain"/>
    <property type="match status" value="2"/>
</dbReference>
<dbReference type="RefSeq" id="WP_377211567.1">
    <property type="nucleotide sequence ID" value="NZ_JBHTJV010000003.1"/>
</dbReference>
<dbReference type="InterPro" id="IPR001036">
    <property type="entry name" value="Acrflvin-R"/>
</dbReference>
<dbReference type="Gene3D" id="3.30.70.1320">
    <property type="entry name" value="Multidrug efflux transporter AcrB pore domain like"/>
    <property type="match status" value="1"/>
</dbReference>
<evidence type="ECO:0000313" key="3">
    <source>
        <dbReference type="EMBL" id="MFD0915720.1"/>
    </source>
</evidence>
<dbReference type="Pfam" id="PF00873">
    <property type="entry name" value="ACR_tran"/>
    <property type="match status" value="1"/>
</dbReference>
<comment type="caution">
    <text evidence="3">The sequence shown here is derived from an EMBL/GenBank/DDBJ whole genome shotgun (WGS) entry which is preliminary data.</text>
</comment>
<feature type="transmembrane region" description="Helical" evidence="2">
    <location>
        <begin position="917"/>
        <end position="937"/>
    </location>
</feature>
<feature type="compositionally biased region" description="Basic and acidic residues" evidence="1">
    <location>
        <begin position="1131"/>
        <end position="1144"/>
    </location>
</feature>
<dbReference type="InterPro" id="IPR027463">
    <property type="entry name" value="AcrB_DN_DC_subdom"/>
</dbReference>
<feature type="transmembrane region" description="Helical" evidence="2">
    <location>
        <begin position="383"/>
        <end position="406"/>
    </location>
</feature>
<dbReference type="Gene3D" id="3.30.2090.10">
    <property type="entry name" value="Multidrug efflux transporter AcrB TolC docking domain, DN and DC subdomains"/>
    <property type="match status" value="2"/>
</dbReference>
<feature type="transmembrane region" description="Helical" evidence="2">
    <location>
        <begin position="943"/>
        <end position="969"/>
    </location>
</feature>